<evidence type="ECO:0000313" key="11">
    <source>
        <dbReference type="Proteomes" id="UP001518140"/>
    </source>
</evidence>
<reference evidence="10 11" key="1">
    <citation type="submission" date="2020-02" db="EMBL/GenBank/DDBJ databases">
        <title>Whole-genome analyses of novel actinobacteria.</title>
        <authorList>
            <person name="Sahin N."/>
            <person name="Tokatli A."/>
        </authorList>
    </citation>
    <scope>NUCLEOTIDE SEQUENCE [LARGE SCALE GENOMIC DNA]</scope>
    <source>
        <strain evidence="10 11">YC419</strain>
    </source>
</reference>
<dbReference type="InterPro" id="IPR005158">
    <property type="entry name" value="BTAD"/>
</dbReference>
<dbReference type="InterPro" id="IPR042197">
    <property type="entry name" value="Apaf_helical"/>
</dbReference>
<dbReference type="PRINTS" id="PR00364">
    <property type="entry name" value="DISEASERSIST"/>
</dbReference>
<evidence type="ECO:0000256" key="3">
    <source>
        <dbReference type="ARBA" id="ARBA00023012"/>
    </source>
</evidence>
<dbReference type="Proteomes" id="UP001518140">
    <property type="component" value="Unassembled WGS sequence"/>
</dbReference>
<dbReference type="PANTHER" id="PTHR35807">
    <property type="entry name" value="TRANSCRIPTIONAL REGULATOR REDD-RELATED"/>
    <property type="match status" value="1"/>
</dbReference>
<dbReference type="Pfam" id="PF00486">
    <property type="entry name" value="Trans_reg_C"/>
    <property type="match status" value="1"/>
</dbReference>
<feature type="domain" description="OmpR/PhoB-type" evidence="9">
    <location>
        <begin position="1"/>
        <end position="74"/>
    </location>
</feature>
<dbReference type="Gene3D" id="1.25.40.10">
    <property type="entry name" value="Tetratricopeptide repeat domain"/>
    <property type="match status" value="1"/>
</dbReference>
<evidence type="ECO:0000256" key="8">
    <source>
        <dbReference type="SAM" id="MobiDB-lite"/>
    </source>
</evidence>
<protein>
    <recommendedName>
        <fullName evidence="9">OmpR/PhoB-type domain-containing protein</fullName>
    </recommendedName>
</protein>
<feature type="DNA-binding region" description="OmpR/PhoB-type" evidence="7">
    <location>
        <begin position="1"/>
        <end position="74"/>
    </location>
</feature>
<dbReference type="Gene3D" id="3.40.50.300">
    <property type="entry name" value="P-loop containing nucleotide triphosphate hydrolases"/>
    <property type="match status" value="1"/>
</dbReference>
<sequence length="844" mass="90186">MDGSRQERALAALLLSANRTVTIEHLIDVVWEEPPATARRQIQDIVPRLRRKLLSNGAPSDIISTRRPGYLLRLEGNALDAHAFDELATAGHELIPVDIAAAATKLREALLLWRGEMLTGIGSSRLESAARIWQDRHLTVWEECLALELALGHHDVTTELRTLVDRFPLREPLVGLLMLALHAAGQRVEALAAFRALQKRLAGELGLDPGGDLQQVHTAILRSGPHAEFMADPIAQLRRFRFTGQLEQGTRPSAVADGPLVETHGPTSRPCGGPAHPTSGAAPVEPTVGSPQPSEPAPSSTAGPGPSARAGHRQEAAVEHRHRSAATPDHLSGRTGLPIPAQLPLAARDFSGRASELARLDTLARDGAASTAMPVLAITGTAGVGKTALAVHWASQVAHRFPDGQLYVDLRGFAPDQEVTSPADAVRGFLDALQVPAHSVPAGLAAQVNLFRSLLAGRRMLILLDNAKDSEQVRPLLPGASECLVVITSRNRLTSLVAAEGARPIALGMLTAQESRQLLADRLGPDRLAVEPRATNEIINSCAGLPLALAVVAALDTTRTTPRLQSLAEQLRDDNARLGTLTTGDPVTDVKTVLSWSYDRLSPEAARLLRLLGLHPGPDITEPAAASLAGVPAPLVRGLLTELTQANLTEEHSPGRYSLPGLMRSYASELAHTLDDDTQRQAAVHRMLDHYLRTGQAAACLLSPHRTSTAPSRARAGVVFEELDSRLSALAWFTSERQVLLGAVSLAADAGFSTHAWRLAVELADHLYERDDARHDRTPSQDDVLNVTVSVKNLACHGAPQHAARPPGHDSLRQNNGHRHEELSLSGPGGVRQGGLPRFGATGL</sequence>
<evidence type="ECO:0000256" key="4">
    <source>
        <dbReference type="ARBA" id="ARBA00023015"/>
    </source>
</evidence>
<dbReference type="InterPro" id="IPR011990">
    <property type="entry name" value="TPR-like_helical_dom_sf"/>
</dbReference>
<dbReference type="InterPro" id="IPR051677">
    <property type="entry name" value="AfsR-DnrI-RedD_regulator"/>
</dbReference>
<dbReference type="RefSeq" id="WP_165343776.1">
    <property type="nucleotide sequence ID" value="NZ_JAAKZX010000170.1"/>
</dbReference>
<dbReference type="SUPFAM" id="SSF52540">
    <property type="entry name" value="P-loop containing nucleoside triphosphate hydrolases"/>
    <property type="match status" value="1"/>
</dbReference>
<evidence type="ECO:0000256" key="7">
    <source>
        <dbReference type="PROSITE-ProRule" id="PRU01091"/>
    </source>
</evidence>
<dbReference type="SUPFAM" id="SSF48452">
    <property type="entry name" value="TPR-like"/>
    <property type="match status" value="1"/>
</dbReference>
<dbReference type="SMART" id="SM00862">
    <property type="entry name" value="Trans_reg_C"/>
    <property type="match status" value="1"/>
</dbReference>
<dbReference type="Pfam" id="PF00931">
    <property type="entry name" value="NB-ARC"/>
    <property type="match status" value="1"/>
</dbReference>
<comment type="similarity">
    <text evidence="1">Belongs to the AfsR/DnrI/RedD regulatory family.</text>
</comment>
<keyword evidence="5 7" id="KW-0238">DNA-binding</keyword>
<dbReference type="CDD" id="cd15831">
    <property type="entry name" value="BTAD"/>
    <property type="match status" value="1"/>
</dbReference>
<feature type="compositionally biased region" description="Low complexity" evidence="8">
    <location>
        <begin position="297"/>
        <end position="309"/>
    </location>
</feature>
<dbReference type="Pfam" id="PF03704">
    <property type="entry name" value="BTAD"/>
    <property type="match status" value="1"/>
</dbReference>
<keyword evidence="3" id="KW-0902">Two-component regulatory system</keyword>
<name>A0ABX0E4A7_9ACTN</name>
<evidence type="ECO:0000313" key="10">
    <source>
        <dbReference type="EMBL" id="NGO47254.1"/>
    </source>
</evidence>
<keyword evidence="2" id="KW-0677">Repeat</keyword>
<keyword evidence="6" id="KW-0804">Transcription</keyword>
<dbReference type="Gene3D" id="1.10.10.10">
    <property type="entry name" value="Winged helix-like DNA-binding domain superfamily/Winged helix DNA-binding domain"/>
    <property type="match status" value="1"/>
</dbReference>
<dbReference type="InterPro" id="IPR001867">
    <property type="entry name" value="OmpR/PhoB-type_DNA-bd"/>
</dbReference>
<dbReference type="EMBL" id="JAAKZX010000170">
    <property type="protein sequence ID" value="NGO47254.1"/>
    <property type="molecule type" value="Genomic_DNA"/>
</dbReference>
<dbReference type="SMART" id="SM01043">
    <property type="entry name" value="BTAD"/>
    <property type="match status" value="1"/>
</dbReference>
<evidence type="ECO:0000259" key="9">
    <source>
        <dbReference type="PROSITE" id="PS51755"/>
    </source>
</evidence>
<dbReference type="InterPro" id="IPR002182">
    <property type="entry name" value="NB-ARC"/>
</dbReference>
<proteinExistence type="inferred from homology"/>
<dbReference type="InterPro" id="IPR036388">
    <property type="entry name" value="WH-like_DNA-bd_sf"/>
</dbReference>
<organism evidence="10 11">
    <name type="scientific">Streptomyces ureilyticus</name>
    <dbReference type="NCBI Taxonomy" id="1775131"/>
    <lineage>
        <taxon>Bacteria</taxon>
        <taxon>Bacillati</taxon>
        <taxon>Actinomycetota</taxon>
        <taxon>Actinomycetes</taxon>
        <taxon>Kitasatosporales</taxon>
        <taxon>Streptomycetaceae</taxon>
        <taxon>Streptomyces</taxon>
    </lineage>
</organism>
<dbReference type="InterPro" id="IPR016032">
    <property type="entry name" value="Sig_transdc_resp-reg_C-effctor"/>
</dbReference>
<dbReference type="InterPro" id="IPR027417">
    <property type="entry name" value="P-loop_NTPase"/>
</dbReference>
<dbReference type="SUPFAM" id="SSF46894">
    <property type="entry name" value="C-terminal effector domain of the bipartite response regulators"/>
    <property type="match status" value="1"/>
</dbReference>
<evidence type="ECO:0000256" key="1">
    <source>
        <dbReference type="ARBA" id="ARBA00005820"/>
    </source>
</evidence>
<dbReference type="Gene3D" id="1.10.8.430">
    <property type="entry name" value="Helical domain of apoptotic protease-activating factors"/>
    <property type="match status" value="1"/>
</dbReference>
<feature type="region of interest" description="Disordered" evidence="8">
    <location>
        <begin position="249"/>
        <end position="338"/>
    </location>
</feature>
<evidence type="ECO:0000256" key="2">
    <source>
        <dbReference type="ARBA" id="ARBA00022737"/>
    </source>
</evidence>
<accession>A0ABX0E4A7</accession>
<dbReference type="PANTHER" id="PTHR35807:SF1">
    <property type="entry name" value="TRANSCRIPTIONAL REGULATOR REDD"/>
    <property type="match status" value="1"/>
</dbReference>
<dbReference type="PROSITE" id="PS51755">
    <property type="entry name" value="OMPR_PHOB"/>
    <property type="match status" value="1"/>
</dbReference>
<keyword evidence="4" id="KW-0805">Transcription regulation</keyword>
<evidence type="ECO:0000256" key="5">
    <source>
        <dbReference type="ARBA" id="ARBA00023125"/>
    </source>
</evidence>
<keyword evidence="11" id="KW-1185">Reference proteome</keyword>
<gene>
    <name evidence="10" type="ORF">G6048_35880</name>
</gene>
<comment type="caution">
    <text evidence="10">The sequence shown here is derived from an EMBL/GenBank/DDBJ whole genome shotgun (WGS) entry which is preliminary data.</text>
</comment>
<feature type="compositionally biased region" description="Basic and acidic residues" evidence="8">
    <location>
        <begin position="807"/>
        <end position="823"/>
    </location>
</feature>
<feature type="region of interest" description="Disordered" evidence="8">
    <location>
        <begin position="798"/>
        <end position="844"/>
    </location>
</feature>
<evidence type="ECO:0000256" key="6">
    <source>
        <dbReference type="ARBA" id="ARBA00023163"/>
    </source>
</evidence>